<keyword evidence="2" id="KW-1185">Reference proteome</keyword>
<dbReference type="EMBL" id="AWUE01022117">
    <property type="protein sequence ID" value="OMO59491.1"/>
    <property type="molecule type" value="Genomic_DNA"/>
</dbReference>
<name>A0A1R3GN50_9ROSI</name>
<dbReference type="Proteomes" id="UP000187203">
    <property type="component" value="Unassembled WGS sequence"/>
</dbReference>
<accession>A0A1R3GN50</accession>
<comment type="caution">
    <text evidence="1">The sequence shown here is derived from an EMBL/GenBank/DDBJ whole genome shotgun (WGS) entry which is preliminary data.</text>
</comment>
<protein>
    <submittedName>
        <fullName evidence="1">Uncharacterized protein</fullName>
    </submittedName>
</protein>
<proteinExistence type="predicted"/>
<organism evidence="1 2">
    <name type="scientific">Corchorus olitorius</name>
    <dbReference type="NCBI Taxonomy" id="93759"/>
    <lineage>
        <taxon>Eukaryota</taxon>
        <taxon>Viridiplantae</taxon>
        <taxon>Streptophyta</taxon>
        <taxon>Embryophyta</taxon>
        <taxon>Tracheophyta</taxon>
        <taxon>Spermatophyta</taxon>
        <taxon>Magnoliopsida</taxon>
        <taxon>eudicotyledons</taxon>
        <taxon>Gunneridae</taxon>
        <taxon>Pentapetalae</taxon>
        <taxon>rosids</taxon>
        <taxon>malvids</taxon>
        <taxon>Malvales</taxon>
        <taxon>Malvaceae</taxon>
        <taxon>Grewioideae</taxon>
        <taxon>Apeibeae</taxon>
        <taxon>Corchorus</taxon>
    </lineage>
</organism>
<gene>
    <name evidence="1" type="ORF">COLO4_34198</name>
</gene>
<dbReference type="AlphaFoldDB" id="A0A1R3GN50"/>
<reference evidence="2" key="1">
    <citation type="submission" date="2013-09" db="EMBL/GenBank/DDBJ databases">
        <title>Corchorus olitorius genome sequencing.</title>
        <authorList>
            <person name="Alam M."/>
            <person name="Haque M.S."/>
            <person name="Islam M.S."/>
            <person name="Emdad E.M."/>
            <person name="Islam M.M."/>
            <person name="Ahmed B."/>
            <person name="Halim A."/>
            <person name="Hossen Q.M.M."/>
            <person name="Hossain M.Z."/>
            <person name="Ahmed R."/>
            <person name="Khan M.M."/>
            <person name="Islam R."/>
            <person name="Rashid M.M."/>
            <person name="Khan S.A."/>
            <person name="Rahman M.S."/>
            <person name="Alam M."/>
            <person name="Yahiya A.S."/>
            <person name="Khan M.S."/>
            <person name="Azam M.S."/>
            <person name="Haque T."/>
            <person name="Lashkar M.Z.H."/>
            <person name="Akhand A.I."/>
            <person name="Morshed G."/>
            <person name="Roy S."/>
            <person name="Uddin K.S."/>
            <person name="Rabeya T."/>
            <person name="Hossain A.S."/>
            <person name="Chowdhury A."/>
            <person name="Snigdha A.R."/>
            <person name="Mortoza M.S."/>
            <person name="Matin S.A."/>
            <person name="Hoque S.M.E."/>
            <person name="Islam M.K."/>
            <person name="Roy D.K."/>
            <person name="Haider R."/>
            <person name="Moosa M.M."/>
            <person name="Elias S.M."/>
            <person name="Hasan A.M."/>
            <person name="Jahan S."/>
            <person name="Shafiuddin M."/>
            <person name="Mahmood N."/>
            <person name="Shommy N.S."/>
        </authorList>
    </citation>
    <scope>NUCLEOTIDE SEQUENCE [LARGE SCALE GENOMIC DNA]</scope>
    <source>
        <strain evidence="2">cv. O-4</strain>
    </source>
</reference>
<evidence type="ECO:0000313" key="1">
    <source>
        <dbReference type="EMBL" id="OMO59491.1"/>
    </source>
</evidence>
<sequence length="57" mass="6513">MKFQIQNEDEAQKFRLLLLMPLEKYIAPLTPEDITAISVPVPEWELSPQITAAAYPL</sequence>
<evidence type="ECO:0000313" key="2">
    <source>
        <dbReference type="Proteomes" id="UP000187203"/>
    </source>
</evidence>